<dbReference type="Proteomes" id="UP001596407">
    <property type="component" value="Unassembled WGS sequence"/>
</dbReference>
<reference evidence="1 2" key="1">
    <citation type="journal article" date="2019" name="Int. J. Syst. Evol. Microbiol.">
        <title>The Global Catalogue of Microorganisms (GCM) 10K type strain sequencing project: providing services to taxonomists for standard genome sequencing and annotation.</title>
        <authorList>
            <consortium name="The Broad Institute Genomics Platform"/>
            <consortium name="The Broad Institute Genome Sequencing Center for Infectious Disease"/>
            <person name="Wu L."/>
            <person name="Ma J."/>
        </authorList>
    </citation>
    <scope>NUCLEOTIDE SEQUENCE [LARGE SCALE GENOMIC DNA]</scope>
    <source>
        <strain evidence="1 2">DT72</strain>
    </source>
</reference>
<organism evidence="1 2">
    <name type="scientific">Halorussus caseinilyticus</name>
    <dbReference type="NCBI Taxonomy" id="3034025"/>
    <lineage>
        <taxon>Archaea</taxon>
        <taxon>Methanobacteriati</taxon>
        <taxon>Methanobacteriota</taxon>
        <taxon>Stenosarchaea group</taxon>
        <taxon>Halobacteria</taxon>
        <taxon>Halobacteriales</taxon>
        <taxon>Haladaptataceae</taxon>
        <taxon>Halorussus</taxon>
    </lineage>
</organism>
<dbReference type="EMBL" id="JBHSZH010000005">
    <property type="protein sequence ID" value="MFC7079645.1"/>
    <property type="molecule type" value="Genomic_DNA"/>
</dbReference>
<keyword evidence="2" id="KW-1185">Reference proteome</keyword>
<sequence>MGLDVLVISPCSGTKRFDAVIGPEEIDSRGRTELLREYPDAVTSAAEMYTGREHENIKSAVKQLSEVADIDWRIISAGFGVLSAGTEIPSYECTFSEIEQVRQRAERMNLDVDTMTNNELVAAVGREKNIPQDLRQIFAEGYDLVFVALGTKYLIAAQEALTSLPEETNALAFASNGSKEYIGDCYWIPATEEERGHFGTTWLELRGENYSRSRECQKPSTPRTITSESRRGTKIEYECWLNSQIHY</sequence>
<comment type="caution">
    <text evidence="1">The sequence shown here is derived from an EMBL/GenBank/DDBJ whole genome shotgun (WGS) entry which is preliminary data.</text>
</comment>
<dbReference type="RefSeq" id="WP_382209127.1">
    <property type="nucleotide sequence ID" value="NZ_JBHSZH010000005.1"/>
</dbReference>
<evidence type="ECO:0000313" key="1">
    <source>
        <dbReference type="EMBL" id="MFC7079645.1"/>
    </source>
</evidence>
<name>A0ABD5WJR7_9EURY</name>
<proteinExistence type="predicted"/>
<dbReference type="AlphaFoldDB" id="A0ABD5WJR7"/>
<protein>
    <submittedName>
        <fullName evidence="1">Uncharacterized protein</fullName>
    </submittedName>
</protein>
<gene>
    <name evidence="1" type="ORF">ACFQJ6_05315</name>
</gene>
<evidence type="ECO:0000313" key="2">
    <source>
        <dbReference type="Proteomes" id="UP001596407"/>
    </source>
</evidence>
<accession>A0ABD5WJR7</accession>